<sequence length="167" mass="18999">MHHQPSPYLKRYRLPQLGFNSPTTSNPYSSNYDELLSPVDDLQAKIELINLKNQQLVRNMPRQYLCTGQALPPSYSFIGETNEGKKCFRMKSGDFNANLRQQRVTSVSPTRLANQPALANSSKRNDQFCTDSVQSKINNASTADTIPQKLNNRTNKKKYNRSKSSKK</sequence>
<feature type="compositionally biased region" description="Basic residues" evidence="1">
    <location>
        <begin position="154"/>
        <end position="167"/>
    </location>
</feature>
<reference evidence="3" key="1">
    <citation type="submission" date="2022-11" db="UniProtKB">
        <authorList>
            <consortium name="WormBaseParasite"/>
        </authorList>
    </citation>
    <scope>IDENTIFICATION</scope>
</reference>
<accession>A0A915DGQ6</accession>
<evidence type="ECO:0000313" key="2">
    <source>
        <dbReference type="Proteomes" id="UP000887574"/>
    </source>
</evidence>
<feature type="region of interest" description="Disordered" evidence="1">
    <location>
        <begin position="139"/>
        <end position="167"/>
    </location>
</feature>
<evidence type="ECO:0000256" key="1">
    <source>
        <dbReference type="SAM" id="MobiDB-lite"/>
    </source>
</evidence>
<dbReference type="Proteomes" id="UP000887574">
    <property type="component" value="Unplaced"/>
</dbReference>
<dbReference type="WBParaSite" id="jg19696">
    <property type="protein sequence ID" value="jg19696"/>
    <property type="gene ID" value="jg19696"/>
</dbReference>
<organism evidence="2 3">
    <name type="scientific">Ditylenchus dipsaci</name>
    <dbReference type="NCBI Taxonomy" id="166011"/>
    <lineage>
        <taxon>Eukaryota</taxon>
        <taxon>Metazoa</taxon>
        <taxon>Ecdysozoa</taxon>
        <taxon>Nematoda</taxon>
        <taxon>Chromadorea</taxon>
        <taxon>Rhabditida</taxon>
        <taxon>Tylenchina</taxon>
        <taxon>Tylenchomorpha</taxon>
        <taxon>Sphaerularioidea</taxon>
        <taxon>Anguinidae</taxon>
        <taxon>Anguininae</taxon>
        <taxon>Ditylenchus</taxon>
    </lineage>
</organism>
<feature type="region of interest" description="Disordered" evidence="1">
    <location>
        <begin position="106"/>
        <end position="126"/>
    </location>
</feature>
<dbReference type="AlphaFoldDB" id="A0A915DGQ6"/>
<evidence type="ECO:0000313" key="3">
    <source>
        <dbReference type="WBParaSite" id="jg19696"/>
    </source>
</evidence>
<proteinExistence type="predicted"/>
<keyword evidence="2" id="KW-1185">Reference proteome</keyword>
<name>A0A915DGQ6_9BILA</name>
<protein>
    <submittedName>
        <fullName evidence="3">Uncharacterized protein</fullName>
    </submittedName>
</protein>